<gene>
    <name evidence="10" type="ORF">DK846_17200</name>
</gene>
<name>A0A2V2N0F2_9EURY</name>
<evidence type="ECO:0000256" key="8">
    <source>
        <dbReference type="ARBA" id="ARBA00049934"/>
    </source>
</evidence>
<dbReference type="OrthoDB" id="30771at2157"/>
<proteinExistence type="inferred from homology"/>
<dbReference type="Gene3D" id="1.10.569.10">
    <property type="entry name" value="Aldehyde Ferredoxin Oxidoreductase Protein, subunit A, domain 2"/>
    <property type="match status" value="1"/>
</dbReference>
<dbReference type="InterPro" id="IPR036021">
    <property type="entry name" value="Tungsten_al_ferr_oxy-like_C"/>
</dbReference>
<dbReference type="InterPro" id="IPR036503">
    <property type="entry name" value="Ald_Fedxn_OxRdtase_N_sf"/>
</dbReference>
<comment type="caution">
    <text evidence="10">The sequence shown here is derived from an EMBL/GenBank/DDBJ whole genome shotgun (WGS) entry which is preliminary data.</text>
</comment>
<accession>A0A2V2N0F2</accession>
<evidence type="ECO:0000256" key="7">
    <source>
        <dbReference type="ARBA" id="ARBA00023014"/>
    </source>
</evidence>
<evidence type="ECO:0000256" key="2">
    <source>
        <dbReference type="ARBA" id="ARBA00011032"/>
    </source>
</evidence>
<dbReference type="GO" id="GO:0051539">
    <property type="term" value="F:4 iron, 4 sulfur cluster binding"/>
    <property type="evidence" value="ECO:0007669"/>
    <property type="project" value="UniProtKB-KW"/>
</dbReference>
<dbReference type="GO" id="GO:0016625">
    <property type="term" value="F:oxidoreductase activity, acting on the aldehyde or oxo group of donors, iron-sulfur protein as acceptor"/>
    <property type="evidence" value="ECO:0007669"/>
    <property type="project" value="InterPro"/>
</dbReference>
<dbReference type="InterPro" id="IPR013984">
    <property type="entry name" value="Ald_Fedxn_OxRdtase_dom2"/>
</dbReference>
<dbReference type="InterPro" id="IPR001203">
    <property type="entry name" value="OxRdtase_Ald_Fedxn_C"/>
</dbReference>
<dbReference type="InterPro" id="IPR013985">
    <property type="entry name" value="Ald_Fedxn_OxRdtase_dom3"/>
</dbReference>
<dbReference type="AlphaFoldDB" id="A0A2V2N0F2"/>
<organism evidence="10 11">
    <name type="scientific">Methanospirillum lacunae</name>
    <dbReference type="NCBI Taxonomy" id="668570"/>
    <lineage>
        <taxon>Archaea</taxon>
        <taxon>Methanobacteriati</taxon>
        <taxon>Methanobacteriota</taxon>
        <taxon>Stenosarchaea group</taxon>
        <taxon>Methanomicrobia</taxon>
        <taxon>Methanomicrobiales</taxon>
        <taxon>Methanospirillaceae</taxon>
        <taxon>Methanospirillum</taxon>
    </lineage>
</organism>
<dbReference type="PANTHER" id="PTHR30038">
    <property type="entry name" value="ALDEHYDE FERREDOXIN OXIDOREDUCTASE"/>
    <property type="match status" value="1"/>
</dbReference>
<evidence type="ECO:0000256" key="3">
    <source>
        <dbReference type="ARBA" id="ARBA00022485"/>
    </source>
</evidence>
<dbReference type="Proteomes" id="UP000245657">
    <property type="component" value="Unassembled WGS sequence"/>
</dbReference>
<keyword evidence="6" id="KW-0408">Iron</keyword>
<keyword evidence="5" id="KW-0560">Oxidoreductase</keyword>
<dbReference type="SUPFAM" id="SSF48310">
    <property type="entry name" value="Aldehyde ferredoxin oxidoreductase, C-terminal domains"/>
    <property type="match status" value="1"/>
</dbReference>
<dbReference type="InterPro" id="IPR013983">
    <property type="entry name" value="Ald_Fedxn_OxRdtase_N"/>
</dbReference>
<evidence type="ECO:0000313" key="10">
    <source>
        <dbReference type="EMBL" id="PWR69647.1"/>
    </source>
</evidence>
<evidence type="ECO:0000256" key="4">
    <source>
        <dbReference type="ARBA" id="ARBA00022723"/>
    </source>
</evidence>
<dbReference type="Gene3D" id="1.10.599.10">
    <property type="entry name" value="Aldehyde Ferredoxin Oxidoreductase Protein, subunit A, domain 3"/>
    <property type="match status" value="1"/>
</dbReference>
<dbReference type="PANTHER" id="PTHR30038:SF8">
    <property type="entry name" value="ALDEHYDE FERREDOXIN OXIDOREDUCTASE"/>
    <property type="match status" value="1"/>
</dbReference>
<dbReference type="RefSeq" id="WP_109970239.1">
    <property type="nucleotide sequence ID" value="NZ_CP176093.1"/>
</dbReference>
<dbReference type="SMART" id="SM00790">
    <property type="entry name" value="AFOR_N"/>
    <property type="match status" value="1"/>
</dbReference>
<dbReference type="EMBL" id="QGMY01000021">
    <property type="protein sequence ID" value="PWR69647.1"/>
    <property type="molecule type" value="Genomic_DNA"/>
</dbReference>
<keyword evidence="3" id="KW-0004">4Fe-4S</keyword>
<comment type="similarity">
    <text evidence="2">Belongs to the AOR/FOR family.</text>
</comment>
<evidence type="ECO:0000256" key="6">
    <source>
        <dbReference type="ARBA" id="ARBA00023004"/>
    </source>
</evidence>
<dbReference type="GO" id="GO:0046872">
    <property type="term" value="F:metal ion binding"/>
    <property type="evidence" value="ECO:0007669"/>
    <property type="project" value="UniProtKB-KW"/>
</dbReference>
<keyword evidence="4" id="KW-0479">Metal-binding</keyword>
<dbReference type="Gene3D" id="3.60.9.10">
    <property type="entry name" value="Aldehyde ferredoxin oxidoreductase, N-terminal domain"/>
    <property type="match status" value="1"/>
</dbReference>
<dbReference type="GeneID" id="97548250"/>
<protein>
    <submittedName>
        <fullName evidence="10">Aldehyde:ferredoxin oxidoreductase</fullName>
    </submittedName>
</protein>
<sequence length="589" mass="64500">MDPNLSRLLIIDLSSKTFRIEERTSLFEERIGGAGVAIRLLHEFCPKGTDPLGPDNPIILAVGSLSALFPLASKCVAMFKSPLTGNLGESHAGGRTATSIRMAGFGAIVITGKSSQPVYLSITHNDVQFLDARSLWGMARGDTIARIIRTIDGNPGTRTILRIGRAGEQLVRYAAVTSETYRHFGRMGLGAVFGSKLLKAIVISGDAAIPVNNIKGYRLLYDQIFDAVTKSPIMKKYHDVGTAVNVLPLKSLGSIPIKNLTTSQLEKSDQLTGEEFVSNYLARRLACSHCPVSCIHLAQLRTSYPHDPYFFKTTSVCYDYELIYSLGFTLGIANPKQVLSLIDEIEGTGMDAMSSGVVAAYVTEAMKNGLITSDMTGGIELEFGDTSSYMQFFKNLADQQIPFYKNLGKGVDYTSQLYGGSEYALAFGKNEMPGYHTGLAAIIGYLTGARHSHLDSAGYSVDQKPKQSTPEEIATQLYNEEAWRQILASLVICFFARGVYSEEMVQKCLEVSGISKTIDDLVLLGKQILYEKYQFKFREGFSFRNMRIPSRITTHPSGTGLISEKDIRKGIETYENLLLSSGTGPAQSE</sequence>
<feature type="domain" description="Aldehyde ferredoxin oxidoreductase N-terminal" evidence="9">
    <location>
        <begin position="4"/>
        <end position="207"/>
    </location>
</feature>
<dbReference type="SUPFAM" id="SSF56228">
    <property type="entry name" value="Aldehyde ferredoxin oxidoreductase, N-terminal domain"/>
    <property type="match status" value="1"/>
</dbReference>
<dbReference type="Pfam" id="PF02730">
    <property type="entry name" value="AFOR_N"/>
    <property type="match status" value="1"/>
</dbReference>
<comment type="cofactor">
    <cofactor evidence="1">
        <name>[4Fe-4S] cluster</name>
        <dbReference type="ChEBI" id="CHEBI:49883"/>
    </cofactor>
</comment>
<reference evidence="10 11" key="1">
    <citation type="submission" date="2018-05" db="EMBL/GenBank/DDBJ databases">
        <title>Draft genome of Methanospirillum lacunae Ki8-1.</title>
        <authorList>
            <person name="Dueholm M.S."/>
            <person name="Nielsen P.H."/>
            <person name="Bakmann L.F."/>
            <person name="Otzen D.E."/>
        </authorList>
    </citation>
    <scope>NUCLEOTIDE SEQUENCE [LARGE SCALE GENOMIC DNA]</scope>
    <source>
        <strain evidence="10 11">Ki8-1</strain>
    </source>
</reference>
<dbReference type="Pfam" id="PF01314">
    <property type="entry name" value="AFOR_C"/>
    <property type="match status" value="1"/>
</dbReference>
<evidence type="ECO:0000259" key="9">
    <source>
        <dbReference type="SMART" id="SM00790"/>
    </source>
</evidence>
<evidence type="ECO:0000313" key="11">
    <source>
        <dbReference type="Proteomes" id="UP000245657"/>
    </source>
</evidence>
<dbReference type="InterPro" id="IPR051919">
    <property type="entry name" value="W-dependent_AOR"/>
</dbReference>
<evidence type="ECO:0000256" key="5">
    <source>
        <dbReference type="ARBA" id="ARBA00023002"/>
    </source>
</evidence>
<dbReference type="GO" id="GO:0009055">
    <property type="term" value="F:electron transfer activity"/>
    <property type="evidence" value="ECO:0007669"/>
    <property type="project" value="InterPro"/>
</dbReference>
<comment type="cofactor">
    <cofactor evidence="8">
        <name>tungstopterin</name>
        <dbReference type="ChEBI" id="CHEBI:30402"/>
    </cofactor>
</comment>
<evidence type="ECO:0000256" key="1">
    <source>
        <dbReference type="ARBA" id="ARBA00001966"/>
    </source>
</evidence>
<keyword evidence="11" id="KW-1185">Reference proteome</keyword>
<keyword evidence="7" id="KW-0411">Iron-sulfur</keyword>